<accession>A0A8S3ESV6</accession>
<dbReference type="AlphaFoldDB" id="A0A8S3ESV6"/>
<evidence type="ECO:0000313" key="2">
    <source>
        <dbReference type="EMBL" id="CAF5083279.1"/>
    </source>
</evidence>
<dbReference type="EMBL" id="CAJOBH010234154">
    <property type="protein sequence ID" value="CAF5083279.1"/>
    <property type="molecule type" value="Genomic_DNA"/>
</dbReference>
<gene>
    <name evidence="2" type="ORF">BYL167_LOCUS62197</name>
</gene>
<protein>
    <submittedName>
        <fullName evidence="2">Uncharacterized protein</fullName>
    </submittedName>
</protein>
<evidence type="ECO:0000313" key="3">
    <source>
        <dbReference type="Proteomes" id="UP000681967"/>
    </source>
</evidence>
<evidence type="ECO:0000256" key="1">
    <source>
        <dbReference type="SAM" id="MobiDB-lite"/>
    </source>
</evidence>
<sequence>MKEFKRILISRSSDCSDGGGFGFTLRHFVIYPSSISVNDILQASYSVVIDEHQQKQLEERRETKSAIIPSTASSASSGTHIYYQREQQQQQEILSPNSMKTIGS</sequence>
<reference evidence="2" key="1">
    <citation type="submission" date="2021-02" db="EMBL/GenBank/DDBJ databases">
        <authorList>
            <person name="Nowell W R."/>
        </authorList>
    </citation>
    <scope>NUCLEOTIDE SEQUENCE</scope>
</reference>
<feature type="compositionally biased region" description="Low complexity" evidence="1">
    <location>
        <begin position="65"/>
        <end position="92"/>
    </location>
</feature>
<dbReference type="Proteomes" id="UP000681967">
    <property type="component" value="Unassembled WGS sequence"/>
</dbReference>
<feature type="non-terminal residue" evidence="2">
    <location>
        <position position="104"/>
    </location>
</feature>
<organism evidence="2 3">
    <name type="scientific">Rotaria magnacalcarata</name>
    <dbReference type="NCBI Taxonomy" id="392030"/>
    <lineage>
        <taxon>Eukaryota</taxon>
        <taxon>Metazoa</taxon>
        <taxon>Spiralia</taxon>
        <taxon>Gnathifera</taxon>
        <taxon>Rotifera</taxon>
        <taxon>Eurotatoria</taxon>
        <taxon>Bdelloidea</taxon>
        <taxon>Philodinida</taxon>
        <taxon>Philodinidae</taxon>
        <taxon>Rotaria</taxon>
    </lineage>
</organism>
<feature type="region of interest" description="Disordered" evidence="1">
    <location>
        <begin position="58"/>
        <end position="104"/>
    </location>
</feature>
<comment type="caution">
    <text evidence="2">The sequence shown here is derived from an EMBL/GenBank/DDBJ whole genome shotgun (WGS) entry which is preliminary data.</text>
</comment>
<name>A0A8S3ESV6_9BILA</name>
<proteinExistence type="predicted"/>
<feature type="compositionally biased region" description="Polar residues" evidence="1">
    <location>
        <begin position="93"/>
        <end position="104"/>
    </location>
</feature>